<keyword evidence="4" id="KW-0045">Antibiotic biosynthesis</keyword>
<dbReference type="InterPro" id="IPR002213">
    <property type="entry name" value="UDP_glucos_trans"/>
</dbReference>
<keyword evidence="2 5" id="KW-0328">Glycosyltransferase</keyword>
<dbReference type="PANTHER" id="PTHR48050:SF13">
    <property type="entry name" value="STEROL 3-BETA-GLUCOSYLTRANSFERASE UGT80A2"/>
    <property type="match status" value="1"/>
</dbReference>
<name>A0A222VLY1_9PSEU</name>
<dbReference type="CDD" id="cd03784">
    <property type="entry name" value="GT1_Gtf-like"/>
    <property type="match status" value="1"/>
</dbReference>
<evidence type="ECO:0000256" key="1">
    <source>
        <dbReference type="ARBA" id="ARBA00006962"/>
    </source>
</evidence>
<dbReference type="Pfam" id="PF21036">
    <property type="entry name" value="EryCIII-like_N"/>
    <property type="match status" value="1"/>
</dbReference>
<dbReference type="InterPro" id="IPR050426">
    <property type="entry name" value="Glycosyltransferase_28"/>
</dbReference>
<dbReference type="AlphaFoldDB" id="A0A222VLY1"/>
<dbReference type="NCBIfam" id="TIGR04516">
    <property type="entry name" value="glycosyl_450act"/>
    <property type="match status" value="1"/>
</dbReference>
<protein>
    <submittedName>
        <fullName evidence="5">L-2-deoxyfucosyltransferase</fullName>
    </submittedName>
</protein>
<dbReference type="PANTHER" id="PTHR48050">
    <property type="entry name" value="STEROL 3-BETA-GLUCOSYLTRANSFERASE"/>
    <property type="match status" value="1"/>
</dbReference>
<dbReference type="InterPro" id="IPR030953">
    <property type="entry name" value="Glycosyl_450act"/>
</dbReference>
<evidence type="ECO:0000313" key="5">
    <source>
        <dbReference type="EMBL" id="SDC55465.1"/>
    </source>
</evidence>
<evidence type="ECO:0000256" key="4">
    <source>
        <dbReference type="ARBA" id="ARBA00023194"/>
    </source>
</evidence>
<dbReference type="InterPro" id="IPR010610">
    <property type="entry name" value="EryCIII-like_C"/>
</dbReference>
<keyword evidence="6" id="KW-1185">Reference proteome</keyword>
<organism evidence="5 6">
    <name type="scientific">Prauserella marina</name>
    <dbReference type="NCBI Taxonomy" id="530584"/>
    <lineage>
        <taxon>Bacteria</taxon>
        <taxon>Bacillati</taxon>
        <taxon>Actinomycetota</taxon>
        <taxon>Actinomycetes</taxon>
        <taxon>Pseudonocardiales</taxon>
        <taxon>Pseudonocardiaceae</taxon>
        <taxon>Prauserella</taxon>
    </lineage>
</organism>
<dbReference type="GO" id="GO:0017000">
    <property type="term" value="P:antibiotic biosynthetic process"/>
    <property type="evidence" value="ECO:0007669"/>
    <property type="project" value="UniProtKB-KW"/>
</dbReference>
<dbReference type="KEGG" id="pmad:BAY61_07725"/>
<dbReference type="GO" id="GO:0016758">
    <property type="term" value="F:hexosyltransferase activity"/>
    <property type="evidence" value="ECO:0007669"/>
    <property type="project" value="UniProtKB-ARBA"/>
</dbReference>
<sequence length="433" mass="47575">MRVLFTTFAAKTHMFAQVPMAWALHTAGHEVYLASQPDLAELISRTGLTAVGVGDPLNLEEQLEAVNENVGDDANRSQDEAEVGLDMSEEDPAKLTWDHTLKVFTAMTSMVFQNECPESMMDDLVDFSRSWRPDLIVWDTMTFGGAVAARASGAAHARLLYGLDIVGNTRAAFTRHLDSMPPESRDDPMAEWLGFTLERYGCDSGFAEDMVVGDFSIDQFPQSMRFPLDVATVPVRYSPYNGPAVVPDWLYDPPKSPRVCVTLGLSHRDERGGDRASIGDLLAAISDLDVEVIATLNAAQLKSLPSIPDNVRVVDFVPLNALLPTCAAVIHHGGSGTLTTAMLHGVPQLIVPHMVWDSINTARRLEEYGAGHYVRDIDRLSGGELRAQLVKLLTEQSYKDNAAKLRREMLGTPSPNDIVPVLENLTGEYRRAR</sequence>
<dbReference type="EMBL" id="FMZE01000002">
    <property type="protein sequence ID" value="SDC55465.1"/>
    <property type="molecule type" value="Genomic_DNA"/>
</dbReference>
<dbReference type="GO" id="GO:0008194">
    <property type="term" value="F:UDP-glycosyltransferase activity"/>
    <property type="evidence" value="ECO:0007669"/>
    <property type="project" value="InterPro"/>
</dbReference>
<dbReference type="FunFam" id="3.40.50.2000:FF:000072">
    <property type="entry name" value="Glycosyl transferase"/>
    <property type="match status" value="1"/>
</dbReference>
<dbReference type="Proteomes" id="UP000199494">
    <property type="component" value="Unassembled WGS sequence"/>
</dbReference>
<evidence type="ECO:0000256" key="2">
    <source>
        <dbReference type="ARBA" id="ARBA00022676"/>
    </source>
</evidence>
<evidence type="ECO:0000313" key="6">
    <source>
        <dbReference type="Proteomes" id="UP000199494"/>
    </source>
</evidence>
<dbReference type="STRING" id="530584.SAMN05421630_102553"/>
<dbReference type="InterPro" id="IPR048284">
    <property type="entry name" value="EryCIII-like_N"/>
</dbReference>
<comment type="similarity">
    <text evidence="1">Belongs to the glycosyltransferase 28 family.</text>
</comment>
<accession>A0A222VLY1</accession>
<dbReference type="RefSeq" id="WP_091800424.1">
    <property type="nucleotide sequence ID" value="NZ_CP016353.1"/>
</dbReference>
<dbReference type="Gene3D" id="3.40.50.2000">
    <property type="entry name" value="Glycogen Phosphorylase B"/>
    <property type="match status" value="2"/>
</dbReference>
<dbReference type="Pfam" id="PF06722">
    <property type="entry name" value="EryCIII-like_C"/>
    <property type="match status" value="1"/>
</dbReference>
<evidence type="ECO:0000256" key="3">
    <source>
        <dbReference type="ARBA" id="ARBA00022679"/>
    </source>
</evidence>
<reference evidence="5 6" key="1">
    <citation type="submission" date="2016-10" db="EMBL/GenBank/DDBJ databases">
        <authorList>
            <person name="de Groot N.N."/>
        </authorList>
    </citation>
    <scope>NUCLEOTIDE SEQUENCE [LARGE SCALE GENOMIC DNA]</scope>
    <source>
        <strain evidence="5 6">CGMCC 4.5506</strain>
    </source>
</reference>
<proteinExistence type="inferred from homology"/>
<dbReference type="SUPFAM" id="SSF53756">
    <property type="entry name" value="UDP-Glycosyltransferase/glycogen phosphorylase"/>
    <property type="match status" value="1"/>
</dbReference>
<gene>
    <name evidence="5" type="ORF">SAMN05421630_102553</name>
</gene>
<dbReference type="OrthoDB" id="5488434at2"/>
<keyword evidence="3 5" id="KW-0808">Transferase</keyword>